<sequence length="289" mass="32741">MQYEVSCLRTVLEESLGPLPYCCTKMAPLRNMSTREKRLRAQPHHQHKYQQFSRSRCLDTECYTTEDWVSSDTEHSKRKGTDCGTSDDNEVPDVFILTRRSRHAHSKSPTNRMSNDLNYFFPVSLENVSLDTYHSRQGNNYLRASVATTITGSNTLGNNARFGLPSHSRKNRNTGCVKPSYSLPSGFKVHDQQSEPGVTSMRCSIQSHSALLPSNIYFYKASTLPTCPHRTGDGVHRVKEEALTWTIDKALDAALLMKQITDHMAKTLSSDLAKAQLYRKLHHSERETA</sequence>
<gene>
    <name evidence="1" type="ORF">PHYPO_G00120180</name>
</gene>
<keyword evidence="2" id="KW-1185">Reference proteome</keyword>
<proteinExistence type="predicted"/>
<reference evidence="1 2" key="1">
    <citation type="submission" date="2019-06" db="EMBL/GenBank/DDBJ databases">
        <title>A chromosome-scale genome assembly of the striped catfish, Pangasianodon hypophthalmus.</title>
        <authorList>
            <person name="Wen M."/>
            <person name="Zahm M."/>
            <person name="Roques C."/>
            <person name="Cabau C."/>
            <person name="Klopp C."/>
            <person name="Donnadieu C."/>
            <person name="Jouanno E."/>
            <person name="Avarre J.-C."/>
            <person name="Campet M."/>
            <person name="Ha T.T.T."/>
            <person name="Dugue R."/>
            <person name="Lampietro C."/>
            <person name="Louis A."/>
            <person name="Herpin A."/>
            <person name="Echchiki A."/>
            <person name="Berthelot C."/>
            <person name="Parey E."/>
            <person name="Roest-Crollius H."/>
            <person name="Braasch I."/>
            <person name="Postlethwait J."/>
            <person name="Bobe J."/>
            <person name="Montfort J."/>
            <person name="Bouchez O."/>
            <person name="Begum T."/>
            <person name="Schartl M."/>
            <person name="Guiguen Y."/>
        </authorList>
    </citation>
    <scope>NUCLEOTIDE SEQUENCE [LARGE SCALE GENOMIC DNA]</scope>
    <source>
        <strain evidence="1 2">Indonesia</strain>
        <tissue evidence="1">Blood</tissue>
    </source>
</reference>
<name>A0A5N5KZL8_PANHP</name>
<dbReference type="Proteomes" id="UP000327468">
    <property type="component" value="Chromosome 21"/>
</dbReference>
<dbReference type="EMBL" id="VFJC01000022">
    <property type="protein sequence ID" value="KAB5535638.1"/>
    <property type="molecule type" value="Genomic_DNA"/>
</dbReference>
<evidence type="ECO:0000313" key="2">
    <source>
        <dbReference type="Proteomes" id="UP000327468"/>
    </source>
</evidence>
<organism evidence="1 2">
    <name type="scientific">Pangasianodon hypophthalmus</name>
    <name type="common">Striped catfish</name>
    <name type="synonym">Helicophagus hypophthalmus</name>
    <dbReference type="NCBI Taxonomy" id="310915"/>
    <lineage>
        <taxon>Eukaryota</taxon>
        <taxon>Metazoa</taxon>
        <taxon>Chordata</taxon>
        <taxon>Craniata</taxon>
        <taxon>Vertebrata</taxon>
        <taxon>Euteleostomi</taxon>
        <taxon>Actinopterygii</taxon>
        <taxon>Neopterygii</taxon>
        <taxon>Teleostei</taxon>
        <taxon>Ostariophysi</taxon>
        <taxon>Siluriformes</taxon>
        <taxon>Pangasiidae</taxon>
        <taxon>Pangasianodon</taxon>
    </lineage>
</organism>
<accession>A0A5N5KZL8</accession>
<comment type="caution">
    <text evidence="1">The sequence shown here is derived from an EMBL/GenBank/DDBJ whole genome shotgun (WGS) entry which is preliminary data.</text>
</comment>
<dbReference type="AlphaFoldDB" id="A0A5N5KZL8"/>
<protein>
    <submittedName>
        <fullName evidence="1">Uncharacterized protein</fullName>
    </submittedName>
</protein>
<evidence type="ECO:0000313" key="1">
    <source>
        <dbReference type="EMBL" id="KAB5535638.1"/>
    </source>
</evidence>